<name>A0A166XR50_METRR</name>
<feature type="domain" description="Calcineurin-like phosphoesterase" evidence="2">
    <location>
        <begin position="42"/>
        <end position="265"/>
    </location>
</feature>
<dbReference type="PANTHER" id="PTHR11575">
    <property type="entry name" value="5'-NUCLEOTIDASE-RELATED"/>
    <property type="match status" value="1"/>
</dbReference>
<dbReference type="OrthoDB" id="7722975at2759"/>
<dbReference type="FunFam" id="3.60.21.10:FF:000043">
    <property type="entry name" value="Ser/Thr protein phosphatase family"/>
    <property type="match status" value="1"/>
</dbReference>
<dbReference type="GO" id="GO:0019677">
    <property type="term" value="P:NAD+ catabolic process"/>
    <property type="evidence" value="ECO:0007669"/>
    <property type="project" value="EnsemblFungi"/>
</dbReference>
<dbReference type="InterPro" id="IPR036907">
    <property type="entry name" value="5'-Nucleotdase_C_sf"/>
</dbReference>
<evidence type="ECO:0000256" key="1">
    <source>
        <dbReference type="SAM" id="SignalP"/>
    </source>
</evidence>
<dbReference type="STRING" id="1081105.A0A166XR50"/>
<evidence type="ECO:0000313" key="5">
    <source>
        <dbReference type="Proteomes" id="UP000243498"/>
    </source>
</evidence>
<dbReference type="InterPro" id="IPR006179">
    <property type="entry name" value="5_nucleotidase/apyrase"/>
</dbReference>
<dbReference type="CDD" id="cd07407">
    <property type="entry name" value="MPP_YHR202W_N"/>
    <property type="match status" value="1"/>
</dbReference>
<dbReference type="InterPro" id="IPR004843">
    <property type="entry name" value="Calcineurin-like_PHP"/>
</dbReference>
<proteinExistence type="predicted"/>
<gene>
    <name evidence="4" type="ORF">NOR_07695</name>
</gene>
<dbReference type="EMBL" id="AZHC01000037">
    <property type="protein sequence ID" value="OAA36089.1"/>
    <property type="molecule type" value="Genomic_DNA"/>
</dbReference>
<dbReference type="Pfam" id="PF21953">
    <property type="entry name" value="NadN_nucleosid_C"/>
    <property type="match status" value="1"/>
</dbReference>
<reference evidence="4 5" key="1">
    <citation type="journal article" date="2016" name="Genome Biol. Evol.">
        <title>Divergent and convergent evolution of fungal pathogenicity.</title>
        <authorList>
            <person name="Shang Y."/>
            <person name="Xiao G."/>
            <person name="Zheng P."/>
            <person name="Cen K."/>
            <person name="Zhan S."/>
            <person name="Wang C."/>
        </authorList>
    </citation>
    <scope>NUCLEOTIDE SEQUENCE [LARGE SCALE GENOMIC DNA]</scope>
    <source>
        <strain evidence="4 5">RCEF 4871</strain>
    </source>
</reference>
<dbReference type="Gene3D" id="3.90.780.10">
    <property type="entry name" value="5'-Nucleotidase, C-terminal domain"/>
    <property type="match status" value="2"/>
</dbReference>
<dbReference type="SUPFAM" id="SSF56300">
    <property type="entry name" value="Metallo-dependent phosphatases"/>
    <property type="match status" value="1"/>
</dbReference>
<feature type="signal peptide" evidence="1">
    <location>
        <begin position="1"/>
        <end position="20"/>
    </location>
</feature>
<keyword evidence="1" id="KW-0732">Signal</keyword>
<evidence type="ECO:0000259" key="2">
    <source>
        <dbReference type="Pfam" id="PF00149"/>
    </source>
</evidence>
<evidence type="ECO:0000313" key="4">
    <source>
        <dbReference type="EMBL" id="OAA36089.1"/>
    </source>
</evidence>
<dbReference type="GO" id="GO:0005576">
    <property type="term" value="C:extracellular region"/>
    <property type="evidence" value="ECO:0007669"/>
    <property type="project" value="EnsemblFungi"/>
</dbReference>
<dbReference type="OMA" id="PISFYRV"/>
<dbReference type="AlphaFoldDB" id="A0A166XR50"/>
<organism evidence="4 5">
    <name type="scientific">Metarhizium rileyi (strain RCEF 4871)</name>
    <name type="common">Nomuraea rileyi</name>
    <dbReference type="NCBI Taxonomy" id="1649241"/>
    <lineage>
        <taxon>Eukaryota</taxon>
        <taxon>Fungi</taxon>
        <taxon>Dikarya</taxon>
        <taxon>Ascomycota</taxon>
        <taxon>Pezizomycotina</taxon>
        <taxon>Sordariomycetes</taxon>
        <taxon>Hypocreomycetidae</taxon>
        <taxon>Hypocreales</taxon>
        <taxon>Clavicipitaceae</taxon>
        <taxon>Metarhizium</taxon>
    </lineage>
</organism>
<dbReference type="FunFam" id="3.90.780.10:FF:000009">
    <property type="entry name" value="Ser/Thr protein phosphatase family"/>
    <property type="match status" value="1"/>
</dbReference>
<dbReference type="Proteomes" id="UP000243498">
    <property type="component" value="Unassembled WGS sequence"/>
</dbReference>
<comment type="caution">
    <text evidence="4">The sequence shown here is derived from an EMBL/GenBank/DDBJ whole genome shotgun (WGS) entry which is preliminary data.</text>
</comment>
<dbReference type="InterPro" id="IPR053828">
    <property type="entry name" value="Nucleosidase_C"/>
</dbReference>
<protein>
    <submittedName>
        <fullName evidence="4">Ser/Thr protein phosphatase</fullName>
    </submittedName>
</protein>
<dbReference type="InterPro" id="IPR041823">
    <property type="entry name" value="YHR202W_N"/>
</dbReference>
<dbReference type="GO" id="GO:0016787">
    <property type="term" value="F:hydrolase activity"/>
    <property type="evidence" value="ECO:0007669"/>
    <property type="project" value="InterPro"/>
</dbReference>
<dbReference type="InterPro" id="IPR014485">
    <property type="entry name" value="Pesterase_C1039"/>
</dbReference>
<evidence type="ECO:0000259" key="3">
    <source>
        <dbReference type="Pfam" id="PF21953"/>
    </source>
</evidence>
<dbReference type="FunFam" id="3.90.780.10:FF:000008">
    <property type="entry name" value="Ser/Thr protein phosphatase family"/>
    <property type="match status" value="1"/>
</dbReference>
<dbReference type="GO" id="GO:0005829">
    <property type="term" value="C:cytosol"/>
    <property type="evidence" value="ECO:0007669"/>
    <property type="project" value="EnsemblFungi"/>
</dbReference>
<dbReference type="PIRSF" id="PIRSF017316">
    <property type="entry name" value="Pesterase_C1039"/>
    <property type="match status" value="1"/>
</dbReference>
<dbReference type="InterPro" id="IPR029052">
    <property type="entry name" value="Metallo-depent_PP-like"/>
</dbReference>
<dbReference type="SUPFAM" id="SSF55816">
    <property type="entry name" value="5'-nucleotidase (syn. UDP-sugar hydrolase), C-terminal domain"/>
    <property type="match status" value="1"/>
</dbReference>
<dbReference type="Gene3D" id="3.60.21.10">
    <property type="match status" value="1"/>
</dbReference>
<keyword evidence="5" id="KW-1185">Reference proteome</keyword>
<feature type="domain" description="Putative 5'-nucleotidase C-terminal" evidence="3">
    <location>
        <begin position="365"/>
        <end position="564"/>
    </location>
</feature>
<feature type="chain" id="PRO_5007882439" evidence="1">
    <location>
        <begin position="21"/>
        <end position="603"/>
    </location>
</feature>
<dbReference type="PANTHER" id="PTHR11575:SF43">
    <property type="entry name" value="SER_THR PROTEIN PHOSPHATASE FAMILY (AFU_ORTHOLOGUE AFUA_3G04160)"/>
    <property type="match status" value="1"/>
</dbReference>
<accession>A0A166XR50</accession>
<sequence>MAPTWILSVAIALVIHVARGAQPGAVQPVAAPMRDLTWGQLNFLHTTDTHGWLSGHLLEPQYSADWGDYISFSQHMKKRADDSGSDLLLVDTGDRVEGNGLYDASTPKGLFYYDAWAEQHVDLICVGNHELYQASTADYEANTTVSRFGDKYVASNVDYVNPETGQRKPLAQRYRKFKTKNQGLEIVAFGFLFDFTGNANNTIVQPVTETVKESWFQDAIREKADLFVVVGHVGLRMPEFRTIYTALRKQNWLTPIAFFGGHVHVRDAVSYDSQAFAMASGRYFETIGFMSIDGISKKSTEDVSAAASPKFNRKYIDTNLLGMYYHTGLNDTTFPTEQGKFVTKQIARARKALNLDHHYGCAPRDLWMSRAQYPGNSSIYSWIQDEVFPDVVVNKQRKDKPRLAILNTGGIRFDIFKGPFTRDSTYIVSPFVSGFNYVPDVPYNIATKVLTILNGADKILSTHGAETKFMAMPEVMFNSRHGQSPAIVEQESDERLELRGVEPDLIGGYTTKDDIGTDGDDTVHKAIPFYSLPNCVQSEISFPEEGDPETVDLVYIDFIQPWIIPALKFAGGDFSSDDAKVYMDGTLTYKLSEWISKHWQGDC</sequence>
<dbReference type="Pfam" id="PF00149">
    <property type="entry name" value="Metallophos"/>
    <property type="match status" value="1"/>
</dbReference>